<sequence length="322" mass="32615">MTTRLEQRYRRLLRVLPAWYRADREREMVDVFLEGRAERDDADLDAEHGWPGWGETASVAALAVRTRVGGEGAPPGPRAVGNAVRAAAGVGVLLNAAAAAAGVLGRVVATVAGPPAAEVVTGTLLHPVGAGAWWSTVALVLGLCWLPAWTALTSGRAGAAVLLALAACLPTLVGLVVGDGPVLWHLAGSLVAIATVVLLLLGHHRDAAPPDVARPWALLAVATVALAAIAPLVLVVRQVLALEAVVLLVAAVVVAVTGRRSALAAGIAVVSAVVVVGGLLELAALDVDRTGSAITVGVGLVATLVAVVAARRDVPSHLSVIL</sequence>
<dbReference type="AlphaFoldDB" id="A0A4R6UPU9"/>
<dbReference type="Proteomes" id="UP000295705">
    <property type="component" value="Unassembled WGS sequence"/>
</dbReference>
<feature type="transmembrane region" description="Helical" evidence="1">
    <location>
        <begin position="291"/>
        <end position="310"/>
    </location>
</feature>
<organism evidence="2 3">
    <name type="scientific">Actinomycetospora succinea</name>
    <dbReference type="NCBI Taxonomy" id="663603"/>
    <lineage>
        <taxon>Bacteria</taxon>
        <taxon>Bacillati</taxon>
        <taxon>Actinomycetota</taxon>
        <taxon>Actinomycetes</taxon>
        <taxon>Pseudonocardiales</taxon>
        <taxon>Pseudonocardiaceae</taxon>
        <taxon>Actinomycetospora</taxon>
    </lineage>
</organism>
<feature type="transmembrane region" description="Helical" evidence="1">
    <location>
        <begin position="132"/>
        <end position="152"/>
    </location>
</feature>
<dbReference type="OrthoDB" id="5198790at2"/>
<keyword evidence="1" id="KW-1133">Transmembrane helix</keyword>
<proteinExistence type="predicted"/>
<feature type="transmembrane region" description="Helical" evidence="1">
    <location>
        <begin position="183"/>
        <end position="201"/>
    </location>
</feature>
<keyword evidence="1" id="KW-0472">Membrane</keyword>
<reference evidence="2 3" key="1">
    <citation type="submission" date="2019-03" db="EMBL/GenBank/DDBJ databases">
        <title>Genomic Encyclopedia of Type Strains, Phase IV (KMG-IV): sequencing the most valuable type-strain genomes for metagenomic binning, comparative biology and taxonomic classification.</title>
        <authorList>
            <person name="Goeker M."/>
        </authorList>
    </citation>
    <scope>NUCLEOTIDE SEQUENCE [LARGE SCALE GENOMIC DNA]</scope>
    <source>
        <strain evidence="2 3">DSM 45775</strain>
    </source>
</reference>
<accession>A0A4R6UPU9</accession>
<protein>
    <submittedName>
        <fullName evidence="2">Uncharacterized protein</fullName>
    </submittedName>
</protein>
<gene>
    <name evidence="2" type="ORF">EV188_111102</name>
</gene>
<feature type="transmembrane region" description="Helical" evidence="1">
    <location>
        <begin position="92"/>
        <end position="112"/>
    </location>
</feature>
<feature type="transmembrane region" description="Helical" evidence="1">
    <location>
        <begin position="263"/>
        <end position="285"/>
    </location>
</feature>
<feature type="transmembrane region" description="Helical" evidence="1">
    <location>
        <begin position="213"/>
        <end position="233"/>
    </location>
</feature>
<keyword evidence="3" id="KW-1185">Reference proteome</keyword>
<evidence type="ECO:0000313" key="3">
    <source>
        <dbReference type="Proteomes" id="UP000295705"/>
    </source>
</evidence>
<dbReference type="RefSeq" id="WP_133829408.1">
    <property type="nucleotide sequence ID" value="NZ_BAABHR010000021.1"/>
</dbReference>
<comment type="caution">
    <text evidence="2">The sequence shown here is derived from an EMBL/GenBank/DDBJ whole genome shotgun (WGS) entry which is preliminary data.</text>
</comment>
<name>A0A4R6UPU9_9PSEU</name>
<evidence type="ECO:0000256" key="1">
    <source>
        <dbReference type="SAM" id="Phobius"/>
    </source>
</evidence>
<feature type="transmembrane region" description="Helical" evidence="1">
    <location>
        <begin position="159"/>
        <end position="177"/>
    </location>
</feature>
<evidence type="ECO:0000313" key="2">
    <source>
        <dbReference type="EMBL" id="TDQ48932.1"/>
    </source>
</evidence>
<dbReference type="EMBL" id="SNYO01000011">
    <property type="protein sequence ID" value="TDQ48932.1"/>
    <property type="molecule type" value="Genomic_DNA"/>
</dbReference>
<keyword evidence="1" id="KW-0812">Transmembrane</keyword>
<feature type="transmembrane region" description="Helical" evidence="1">
    <location>
        <begin position="239"/>
        <end position="256"/>
    </location>
</feature>